<name>A0AAV6ZER5_ENGPU</name>
<comment type="caution">
    <text evidence="2">The sequence shown here is derived from an EMBL/GenBank/DDBJ whole genome shotgun (WGS) entry which is preliminary data.</text>
</comment>
<dbReference type="Proteomes" id="UP000824782">
    <property type="component" value="Unassembled WGS sequence"/>
</dbReference>
<keyword evidence="1" id="KW-1133">Transmembrane helix</keyword>
<evidence type="ECO:0000313" key="2">
    <source>
        <dbReference type="EMBL" id="KAG8547989.1"/>
    </source>
</evidence>
<keyword evidence="3" id="KW-1185">Reference proteome</keyword>
<sequence length="93" mass="10961">MAIIYLFFLDENIFIVDLFFYIFFLAHQDTRVTKQSTTNIQNCTKIPLIHPPHSPLPHRRQIRVLCLSSYKDHLINPLGFDLEGKTYYTTNTT</sequence>
<gene>
    <name evidence="2" type="ORF">GDO81_026959</name>
</gene>
<proteinExistence type="predicted"/>
<protein>
    <submittedName>
        <fullName evidence="2">Uncharacterized protein</fullName>
    </submittedName>
</protein>
<evidence type="ECO:0000313" key="3">
    <source>
        <dbReference type="Proteomes" id="UP000824782"/>
    </source>
</evidence>
<reference evidence="2" key="1">
    <citation type="thesis" date="2020" institute="ProQuest LLC" country="789 East Eisenhower Parkway, Ann Arbor, MI, USA">
        <title>Comparative Genomics and Chromosome Evolution.</title>
        <authorList>
            <person name="Mudd A.B."/>
        </authorList>
    </citation>
    <scope>NUCLEOTIDE SEQUENCE</scope>
    <source>
        <strain evidence="2">237g6f4</strain>
        <tissue evidence="2">Blood</tissue>
    </source>
</reference>
<dbReference type="EMBL" id="WNYA01000552">
    <property type="protein sequence ID" value="KAG8547989.1"/>
    <property type="molecule type" value="Genomic_DNA"/>
</dbReference>
<organism evidence="2 3">
    <name type="scientific">Engystomops pustulosus</name>
    <name type="common">Tungara frog</name>
    <name type="synonym">Physalaemus pustulosus</name>
    <dbReference type="NCBI Taxonomy" id="76066"/>
    <lineage>
        <taxon>Eukaryota</taxon>
        <taxon>Metazoa</taxon>
        <taxon>Chordata</taxon>
        <taxon>Craniata</taxon>
        <taxon>Vertebrata</taxon>
        <taxon>Euteleostomi</taxon>
        <taxon>Amphibia</taxon>
        <taxon>Batrachia</taxon>
        <taxon>Anura</taxon>
        <taxon>Neobatrachia</taxon>
        <taxon>Hyloidea</taxon>
        <taxon>Leptodactylidae</taxon>
        <taxon>Leiuperinae</taxon>
        <taxon>Engystomops</taxon>
    </lineage>
</organism>
<keyword evidence="1" id="KW-0812">Transmembrane</keyword>
<keyword evidence="1" id="KW-0472">Membrane</keyword>
<dbReference type="AlphaFoldDB" id="A0AAV6ZER5"/>
<evidence type="ECO:0000256" key="1">
    <source>
        <dbReference type="SAM" id="Phobius"/>
    </source>
</evidence>
<accession>A0AAV6ZER5</accession>
<feature type="transmembrane region" description="Helical" evidence="1">
    <location>
        <begin position="6"/>
        <end position="26"/>
    </location>
</feature>